<accession>W8BWK2</accession>
<dbReference type="SUPFAM" id="SSF52096">
    <property type="entry name" value="ClpP/crotonase"/>
    <property type="match status" value="1"/>
</dbReference>
<dbReference type="Proteomes" id="UP000606786">
    <property type="component" value="Unassembled WGS sequence"/>
</dbReference>
<dbReference type="PANTHER" id="PTHR43802">
    <property type="entry name" value="ENOYL-COA HYDRATASE"/>
    <property type="match status" value="1"/>
</dbReference>
<reference evidence="3" key="1">
    <citation type="submission" date="2013-07" db="EMBL/GenBank/DDBJ databases">
        <authorList>
            <person name="Geib S."/>
        </authorList>
    </citation>
    <scope>NUCLEOTIDE SEQUENCE</scope>
</reference>
<dbReference type="AlphaFoldDB" id="W8BWK2"/>
<protein>
    <submittedName>
        <fullName evidence="2">(Mediterranean fruit fly) hypothetical protein</fullName>
    </submittedName>
    <submittedName>
        <fullName evidence="3">Putative enoyl-CoA hydratase, mitochondrial</fullName>
    </submittedName>
</protein>
<dbReference type="InterPro" id="IPR029045">
    <property type="entry name" value="ClpP/crotonase-like_dom_sf"/>
</dbReference>
<reference evidence="2" key="3">
    <citation type="submission" date="2020-11" db="EMBL/GenBank/DDBJ databases">
        <authorList>
            <person name="Whitehead M."/>
        </authorList>
    </citation>
    <scope>NUCLEOTIDE SEQUENCE</scope>
    <source>
        <strain evidence="2">EGII</strain>
    </source>
</reference>
<evidence type="ECO:0000313" key="2">
    <source>
        <dbReference type="EMBL" id="CAD6992306.1"/>
    </source>
</evidence>
<evidence type="ECO:0000313" key="4">
    <source>
        <dbReference type="Proteomes" id="UP000606786"/>
    </source>
</evidence>
<evidence type="ECO:0000313" key="3">
    <source>
        <dbReference type="EMBL" id="JAC05701.1"/>
    </source>
</evidence>
<sequence>MANLLIRFKHVSLLKLKIGRCLQTIQHISTDSFGGDDCASPPVLVDRDDHITLIGLNRPISRNSLSSETVKSLNKALINFEEDRSSPVAVIYGIGGSFCVGPDLTELEISGQSDNYNVLSNYTPILRHPKKPIVCGINGYCVGGGLELAMYCDLRVMEDTAILGFFERFAGFNLINGGIARLPAIVGLSRSLDLLLTGRRVCAQEALKIGLVNRLVATGTALGQAVNLAFSIAKFPLGALQRDRQNIYKNYYERRKGLNAAIEQETASANDKISNEIKRAIASFKISNCKGLQTEAWHVKPKTLPPWEEEEVLHEQKFTFKTNVNKR</sequence>
<proteinExistence type="evidence at transcript level"/>
<organism evidence="3">
    <name type="scientific">Ceratitis capitata</name>
    <name type="common">Mediterranean fruit fly</name>
    <name type="synonym">Tephritis capitata</name>
    <dbReference type="NCBI Taxonomy" id="7213"/>
    <lineage>
        <taxon>Eukaryota</taxon>
        <taxon>Metazoa</taxon>
        <taxon>Ecdysozoa</taxon>
        <taxon>Arthropoda</taxon>
        <taxon>Hexapoda</taxon>
        <taxon>Insecta</taxon>
        <taxon>Pterygota</taxon>
        <taxon>Neoptera</taxon>
        <taxon>Endopterygota</taxon>
        <taxon>Diptera</taxon>
        <taxon>Brachycera</taxon>
        <taxon>Muscomorpha</taxon>
        <taxon>Tephritoidea</taxon>
        <taxon>Tephritidae</taxon>
        <taxon>Ceratitis</taxon>
        <taxon>Ceratitis</taxon>
    </lineage>
</organism>
<name>W8BWK2_CERCA</name>
<dbReference type="InterPro" id="IPR001753">
    <property type="entry name" value="Enoyl-CoA_hydra/iso"/>
</dbReference>
<dbReference type="Pfam" id="PF00378">
    <property type="entry name" value="ECH_1"/>
    <property type="match status" value="1"/>
</dbReference>
<dbReference type="Gene3D" id="3.90.226.10">
    <property type="entry name" value="2-enoyl-CoA Hydratase, Chain A, domain 1"/>
    <property type="match status" value="1"/>
</dbReference>
<gene>
    <name evidence="3" type="primary">ECHM</name>
    <name evidence="2" type="ORF">CCAP1982_LOCUS1174</name>
</gene>
<dbReference type="GeneID" id="101462666"/>
<evidence type="ECO:0000256" key="1">
    <source>
        <dbReference type="ARBA" id="ARBA00005254"/>
    </source>
</evidence>
<dbReference type="KEGG" id="ccat:101462666"/>
<keyword evidence="4" id="KW-1185">Reference proteome</keyword>
<dbReference type="PANTHER" id="PTHR43802:SF1">
    <property type="entry name" value="IP11341P-RELATED"/>
    <property type="match status" value="1"/>
</dbReference>
<dbReference type="EMBL" id="GAMC01000855">
    <property type="protein sequence ID" value="JAC05701.1"/>
    <property type="molecule type" value="mRNA"/>
</dbReference>
<comment type="similarity">
    <text evidence="1">Belongs to the enoyl-CoA hydratase/isomerase family.</text>
</comment>
<dbReference type="CDD" id="cd06558">
    <property type="entry name" value="crotonase-like"/>
    <property type="match status" value="1"/>
</dbReference>
<reference evidence="3" key="2">
    <citation type="journal article" date="2014" name="BMC Genomics">
        <title>A genomic perspective to assessing quality of mass-reared SIT flies used in Mediterranean fruit fly (Ceratitis capitata) eradication in California.</title>
        <authorList>
            <person name="Calla B."/>
            <person name="Hall B."/>
            <person name="Hou S."/>
            <person name="Geib S.M."/>
        </authorList>
    </citation>
    <scope>NUCLEOTIDE SEQUENCE</scope>
</reference>
<dbReference type="OrthoDB" id="448450at2759"/>
<dbReference type="EMBL" id="CAJHJT010000001">
    <property type="protein sequence ID" value="CAD6992306.1"/>
    <property type="molecule type" value="Genomic_DNA"/>
</dbReference>